<evidence type="ECO:0000313" key="2">
    <source>
        <dbReference type="EMBL" id="TNM64373.1"/>
    </source>
</evidence>
<evidence type="ECO:0000313" key="1">
    <source>
        <dbReference type="EMBL" id="MBB6018754.1"/>
    </source>
</evidence>
<protein>
    <submittedName>
        <fullName evidence="2">Uncharacterized protein</fullName>
    </submittedName>
</protein>
<sequence length="605" mass="64202">MTLITAGLALWLGACSAPLPPPTEVPGEDGLGGGLQATSLAVDWYSPSGMYPGKGYSSVTGEIQGTCIRADLAPATIGPASADYRIDVASNSRELAQKLGVSSEASIGFGAFSASAKASYTRDQQANSSAVYIIARADIQGPSVNLINPRLMTAAEDPAGDDNAAAYRDDYLAFFSKCGDRYLDSAVTGATYRGVVRVETSSESEKTAVLAEVRARYGTAKGASSVERTVSELSSRYNVSVVEFYDGVLPDSFAKDPETLIANATEFPALFQKKCSGQLISSAQLSCLKVAVFQDYRKLTLTIPDTGAVTRARQAFDQMAEYGLEYQALLNDAMFARDNPHLFKDTAADLAAQAAEAGRRLTQARNSLEACSDNLRACLPAPDLTPPLPDPVTLTRPSWISVGQATSCADYRLKFRASGTSRPDHELPDGGYQLYVGTAAPHTARLWCRGMNTATPAEYLSLVGSNVSVYRDPPLPGAPVPMLTQVRWNKVRIDPATLIVDQQDFTYAAVVSGNDRRAIGFGTAVDALPGWYEGPRTFIKANVDLRGTDFHMDGVFTHVTGTLTGDAGISFPTPQQAEITAPIGGSAGVGGDQLNPGVLRLTVNN</sequence>
<evidence type="ECO:0000313" key="3">
    <source>
        <dbReference type="Proteomes" id="UP000313988"/>
    </source>
</evidence>
<gene>
    <name evidence="2" type="ORF">FHR04_19745</name>
    <name evidence="1" type="ORF">HNQ04_004035</name>
</gene>
<dbReference type="EMBL" id="VDMO01000041">
    <property type="protein sequence ID" value="TNM64373.1"/>
    <property type="molecule type" value="Genomic_DNA"/>
</dbReference>
<reference evidence="1 4" key="2">
    <citation type="submission" date="2020-08" db="EMBL/GenBank/DDBJ databases">
        <title>Genomic Encyclopedia of Type Strains, Phase IV (KMG-IV): sequencing the most valuable type-strain genomes for metagenomic binning, comparative biology and taxonomic classification.</title>
        <authorList>
            <person name="Goeker M."/>
        </authorList>
    </citation>
    <scope>NUCLEOTIDE SEQUENCE [LARGE SCALE GENOMIC DNA]</scope>
    <source>
        <strain evidence="1 4">DSM 12027</strain>
    </source>
</reference>
<organism evidence="2 3">
    <name type="scientific">Deinococcus radiopugnans ATCC 19172</name>
    <dbReference type="NCBI Taxonomy" id="585398"/>
    <lineage>
        <taxon>Bacteria</taxon>
        <taxon>Thermotogati</taxon>
        <taxon>Deinococcota</taxon>
        <taxon>Deinococci</taxon>
        <taxon>Deinococcales</taxon>
        <taxon>Deinococcaceae</taxon>
        <taxon>Deinococcus</taxon>
    </lineage>
</organism>
<keyword evidence="4" id="KW-1185">Reference proteome</keyword>
<dbReference type="EMBL" id="JACHEW010000041">
    <property type="protein sequence ID" value="MBB6018754.1"/>
    <property type="molecule type" value="Genomic_DNA"/>
</dbReference>
<dbReference type="Proteomes" id="UP000313988">
    <property type="component" value="Unassembled WGS sequence"/>
</dbReference>
<comment type="caution">
    <text evidence="2">The sequence shown here is derived from an EMBL/GenBank/DDBJ whole genome shotgun (WGS) entry which is preliminary data.</text>
</comment>
<accession>A0A5C4XLQ4</accession>
<proteinExistence type="predicted"/>
<reference evidence="2 3" key="1">
    <citation type="submission" date="2019-06" db="EMBL/GenBank/DDBJ databases">
        <title>Genome sequence of Deinococcus radiopugnans ATCC 19172.</title>
        <authorList>
            <person name="Maclea K.S."/>
            <person name="Maynard C.R."/>
        </authorList>
    </citation>
    <scope>NUCLEOTIDE SEQUENCE [LARGE SCALE GENOMIC DNA]</scope>
    <source>
        <strain evidence="2 3">ATCC 19172</strain>
    </source>
</reference>
<dbReference type="AlphaFoldDB" id="A0A5C4XLQ4"/>
<dbReference type="Proteomes" id="UP000629870">
    <property type="component" value="Unassembled WGS sequence"/>
</dbReference>
<evidence type="ECO:0000313" key="4">
    <source>
        <dbReference type="Proteomes" id="UP000629870"/>
    </source>
</evidence>
<name>A0A5C4XLQ4_9DEIO</name>
<dbReference type="RefSeq" id="WP_221265638.1">
    <property type="nucleotide sequence ID" value="NZ_JACHEW010000041.1"/>
</dbReference>